<proteinExistence type="predicted"/>
<keyword evidence="3" id="KW-1185">Reference proteome</keyword>
<dbReference type="Gene3D" id="3.30.70.100">
    <property type="match status" value="1"/>
</dbReference>
<dbReference type="SUPFAM" id="SSF54909">
    <property type="entry name" value="Dimeric alpha+beta barrel"/>
    <property type="match status" value="1"/>
</dbReference>
<dbReference type="InterPro" id="IPR007138">
    <property type="entry name" value="ABM_dom"/>
</dbReference>
<dbReference type="Proteomes" id="UP000494329">
    <property type="component" value="Unassembled WGS sequence"/>
</dbReference>
<reference evidence="2 3" key="1">
    <citation type="submission" date="2020-04" db="EMBL/GenBank/DDBJ databases">
        <authorList>
            <person name="De Canck E."/>
        </authorList>
    </citation>
    <scope>NUCLEOTIDE SEQUENCE [LARGE SCALE GENOMIC DNA]</scope>
    <source>
        <strain evidence="2 3">LMG 29739</strain>
    </source>
</reference>
<dbReference type="InterPro" id="IPR011008">
    <property type="entry name" value="Dimeric_a/b-barrel"/>
</dbReference>
<organism evidence="2 3">
    <name type="scientific">Paraburkholderia solisilvae</name>
    <dbReference type="NCBI Taxonomy" id="624376"/>
    <lineage>
        <taxon>Bacteria</taxon>
        <taxon>Pseudomonadati</taxon>
        <taxon>Pseudomonadota</taxon>
        <taxon>Betaproteobacteria</taxon>
        <taxon>Burkholderiales</taxon>
        <taxon>Burkholderiaceae</taxon>
        <taxon>Paraburkholderia</taxon>
    </lineage>
</organism>
<name>A0A6J5EQJ3_9BURK</name>
<evidence type="ECO:0000259" key="1">
    <source>
        <dbReference type="PROSITE" id="PS51725"/>
    </source>
</evidence>
<evidence type="ECO:0000313" key="3">
    <source>
        <dbReference type="Proteomes" id="UP000494329"/>
    </source>
</evidence>
<dbReference type="PROSITE" id="PS51725">
    <property type="entry name" value="ABM"/>
    <property type="match status" value="1"/>
</dbReference>
<dbReference type="AlphaFoldDB" id="A0A6J5EQJ3"/>
<gene>
    <name evidence="2" type="ORF">LMG29739_05390</name>
</gene>
<dbReference type="Pfam" id="PF03992">
    <property type="entry name" value="ABM"/>
    <property type="match status" value="1"/>
</dbReference>
<accession>A0A6J5EQJ3</accession>
<protein>
    <recommendedName>
        <fullName evidence="1">ABM domain-containing protein</fullName>
    </recommendedName>
</protein>
<dbReference type="EMBL" id="CADIKF010000059">
    <property type="protein sequence ID" value="CAB3768828.1"/>
    <property type="molecule type" value="Genomic_DNA"/>
</dbReference>
<feature type="domain" description="ABM" evidence="1">
    <location>
        <begin position="3"/>
        <end position="92"/>
    </location>
</feature>
<evidence type="ECO:0000313" key="2">
    <source>
        <dbReference type="EMBL" id="CAB3768828.1"/>
    </source>
</evidence>
<dbReference type="RefSeq" id="WP_175114530.1">
    <property type="nucleotide sequence ID" value="NZ_CADIKF010000059.1"/>
</dbReference>
<sequence>MSVTYVVRFQVIPEQLDRFMSLLNGVLDAMRVEPNFHEAMLHRDPDSPHRLMLYETWESHDDVLEEQLNRPYRQAWHEALPELLARPREITIWQAVRADRSRVEAWAA</sequence>